<dbReference type="PANTHER" id="PTHR10638">
    <property type="entry name" value="COPPER AMINE OXIDASE"/>
    <property type="match status" value="1"/>
</dbReference>
<dbReference type="RefSeq" id="WP_145854968.1">
    <property type="nucleotide sequence ID" value="NZ_RPFW01000004.1"/>
</dbReference>
<keyword evidence="2 8" id="KW-0479">Metal-binding</keyword>
<evidence type="ECO:0000256" key="7">
    <source>
        <dbReference type="PIRSR" id="PIRSR600269-51"/>
    </source>
</evidence>
<gene>
    <name evidence="12" type="ORF">EAS64_20125</name>
</gene>
<keyword evidence="3 6" id="KW-0801">TPQ</keyword>
<evidence type="ECO:0000259" key="10">
    <source>
        <dbReference type="Pfam" id="PF02727"/>
    </source>
</evidence>
<feature type="active site" description="Proton acceptor" evidence="6">
    <location>
        <position position="317"/>
    </location>
</feature>
<comment type="caution">
    <text evidence="12">The sequence shown here is derived from an EMBL/GenBank/DDBJ whole genome shotgun (WGS) entry which is preliminary data.</text>
</comment>
<dbReference type="Pfam" id="PF02727">
    <property type="entry name" value="Cu_amine_oxidN2"/>
    <property type="match status" value="1"/>
</dbReference>
<feature type="domain" description="Copper amine oxidase catalytic" evidence="9">
    <location>
        <begin position="245"/>
        <end position="643"/>
    </location>
</feature>
<protein>
    <recommendedName>
        <fullName evidence="8">Amine oxidase</fullName>
        <ecNumber evidence="8">1.4.3.-</ecNumber>
    </recommendedName>
</protein>
<dbReference type="InterPro" id="IPR049948">
    <property type="entry name" value="Cu_Am_ox_TPQ-bd"/>
</dbReference>
<dbReference type="InterPro" id="IPR016182">
    <property type="entry name" value="Cu_amine_oxidase_N-reg"/>
</dbReference>
<sequence>MAFLVDAQDSPPGTPVPVPHPLAPLTAAEIEAASAALKTAKGLAGTARFVYVSLYEPAKQDVIGFEQGGPAPDRLVKVVIRERAEHATHEGIVRLPDGEVIEFRHVPGVQPSVMLEEFLAAEDIVRADPRWRDAMRRRGITDFDLCMIDPWSTPNVEPGVGPDDGRFVSPLTWVRDDPEDNGYAHPVDGVVVRVDLDTRTVVSVEDHGVLPLPTKKANYSAAKIADPDNVPYFPQGPRQDVKPLDITQHDGPSFALDGHHLTWQKWDLRIGFTAREGLVLHRIGYAGRSIIHRASLSEMFVPYGDPGPMHYRKLVLDEGEYGIGLLTNSLELGCDCLGEIAYLDGVVNDNDGTAMVLPNAICLHEEDHGIAWKHTDFRTGYVEVRRMRRMVISSIVTVGNYEYAYYWYLYQDGTIEYEVKLSGVISNGVVAPGETPEYGVLVAPGVYGPHHQHFFNVRLDMAVDGTANRVYEVTPTADPPGPGNPVGNAWRAAEVLIADETMAARDADPLAGRYWKIVNHNVTNELGQPVGYKLMPNHVIRPFAHPGSAVARRAPFMFHPVWVTASDRDELFATGDYPNQAEGGDGLPAFAARERTLTDTDVVVWFTFGTNHVVRPEDWPVMPVHPIGFKLAPAGFFVGNPSLDNPQPGGAHCHQ</sequence>
<dbReference type="InterPro" id="IPR015800">
    <property type="entry name" value="Cu_amine_oxidase_N2"/>
</dbReference>
<dbReference type="GO" id="GO:0009308">
    <property type="term" value="P:amine metabolic process"/>
    <property type="evidence" value="ECO:0007669"/>
    <property type="project" value="UniProtKB-UniRule"/>
</dbReference>
<evidence type="ECO:0000259" key="11">
    <source>
        <dbReference type="Pfam" id="PF02728"/>
    </source>
</evidence>
<reference evidence="12 13" key="1">
    <citation type="submission" date="2018-11" db="EMBL/GenBank/DDBJ databases">
        <title>Trebonia kvetii gen.nov., sp.nov., a novel acidophilic actinobacterium, and proposal of the new actinobacterial family Treboniaceae fam. nov.</title>
        <authorList>
            <person name="Rapoport D."/>
            <person name="Sagova-Mareckova M."/>
            <person name="Sedlacek I."/>
            <person name="Provaznik J."/>
            <person name="Kralova S."/>
            <person name="Pavlinic D."/>
            <person name="Benes V."/>
            <person name="Kopecky J."/>
        </authorList>
    </citation>
    <scope>NUCLEOTIDE SEQUENCE [LARGE SCALE GENOMIC DNA]</scope>
    <source>
        <strain evidence="12 13">15Tr583</strain>
    </source>
</reference>
<dbReference type="NCBIfam" id="NF008559">
    <property type="entry name" value="PRK11504.1"/>
    <property type="match status" value="1"/>
</dbReference>
<feature type="modified residue" description="2',4',5'-topaquinone" evidence="7">
    <location>
        <position position="401"/>
    </location>
</feature>
<dbReference type="Gene3D" id="3.10.450.40">
    <property type="match status" value="2"/>
</dbReference>
<dbReference type="SUPFAM" id="SSF54416">
    <property type="entry name" value="Amine oxidase N-terminal region"/>
    <property type="match status" value="2"/>
</dbReference>
<dbReference type="InterPro" id="IPR049947">
    <property type="entry name" value="Cu_Am_Ox_Cu-bd"/>
</dbReference>
<dbReference type="GO" id="GO:0005507">
    <property type="term" value="F:copper ion binding"/>
    <property type="evidence" value="ECO:0007669"/>
    <property type="project" value="InterPro"/>
</dbReference>
<dbReference type="PANTHER" id="PTHR10638:SF41">
    <property type="entry name" value="AMINE OXIDASE"/>
    <property type="match status" value="1"/>
</dbReference>
<dbReference type="Proteomes" id="UP000460272">
    <property type="component" value="Unassembled WGS sequence"/>
</dbReference>
<organism evidence="12 13">
    <name type="scientific">Trebonia kvetii</name>
    <dbReference type="NCBI Taxonomy" id="2480626"/>
    <lineage>
        <taxon>Bacteria</taxon>
        <taxon>Bacillati</taxon>
        <taxon>Actinomycetota</taxon>
        <taxon>Actinomycetes</taxon>
        <taxon>Streptosporangiales</taxon>
        <taxon>Treboniaceae</taxon>
        <taxon>Trebonia</taxon>
    </lineage>
</organism>
<comment type="cofactor">
    <cofactor evidence="8">
        <name>Cu cation</name>
        <dbReference type="ChEBI" id="CHEBI:23378"/>
    </cofactor>
    <text evidence="8">Contains 1 topaquinone per subunit.</text>
</comment>
<evidence type="ECO:0000256" key="5">
    <source>
        <dbReference type="ARBA" id="ARBA00023008"/>
    </source>
</evidence>
<accession>A0A6P2BUM7</accession>
<evidence type="ECO:0000256" key="2">
    <source>
        <dbReference type="ARBA" id="ARBA00022723"/>
    </source>
</evidence>
<dbReference type="SUPFAM" id="SSF49998">
    <property type="entry name" value="Amine oxidase catalytic domain"/>
    <property type="match status" value="1"/>
</dbReference>
<evidence type="ECO:0000259" key="9">
    <source>
        <dbReference type="Pfam" id="PF01179"/>
    </source>
</evidence>
<dbReference type="Gene3D" id="2.70.98.20">
    <property type="entry name" value="Copper amine oxidase, catalytic domain"/>
    <property type="match status" value="1"/>
</dbReference>
<dbReference type="PROSITE" id="PS01165">
    <property type="entry name" value="COPPER_AMINE_OXID_2"/>
    <property type="match status" value="1"/>
</dbReference>
<keyword evidence="5 8" id="KW-0186">Copper</keyword>
<evidence type="ECO:0000256" key="1">
    <source>
        <dbReference type="ARBA" id="ARBA00007983"/>
    </source>
</evidence>
<comment type="similarity">
    <text evidence="1 8">Belongs to the copper/topaquinone oxidase family.</text>
</comment>
<dbReference type="EC" id="1.4.3.-" evidence="8"/>
<dbReference type="Pfam" id="PF01179">
    <property type="entry name" value="Cu_amine_oxid"/>
    <property type="match status" value="1"/>
</dbReference>
<feature type="domain" description="Copper amine oxidase N2-terminal" evidence="10">
    <location>
        <begin position="20"/>
        <end position="102"/>
    </location>
</feature>
<evidence type="ECO:0000313" key="13">
    <source>
        <dbReference type="Proteomes" id="UP000460272"/>
    </source>
</evidence>
<feature type="domain" description="Copper amine oxidase N3-terminal" evidence="11">
    <location>
        <begin position="111"/>
        <end position="209"/>
    </location>
</feature>
<comment type="PTM">
    <text evidence="7 8">Topaquinone (TPQ) is generated by copper-dependent autoxidation of a specific tyrosyl residue.</text>
</comment>
<dbReference type="EMBL" id="RPFW01000004">
    <property type="protein sequence ID" value="TVZ02802.1"/>
    <property type="molecule type" value="Genomic_DNA"/>
</dbReference>
<evidence type="ECO:0000256" key="3">
    <source>
        <dbReference type="ARBA" id="ARBA00022772"/>
    </source>
</evidence>
<dbReference type="InterPro" id="IPR036460">
    <property type="entry name" value="Cu_amine_oxidase_C_sf"/>
</dbReference>
<dbReference type="AlphaFoldDB" id="A0A6P2BUM7"/>
<evidence type="ECO:0000256" key="8">
    <source>
        <dbReference type="RuleBase" id="RU000672"/>
    </source>
</evidence>
<dbReference type="InterPro" id="IPR015802">
    <property type="entry name" value="Cu_amine_oxidase_N3"/>
</dbReference>
<dbReference type="InterPro" id="IPR000269">
    <property type="entry name" value="Cu_amine_oxidase"/>
</dbReference>
<dbReference type="Pfam" id="PF02728">
    <property type="entry name" value="Cu_amine_oxidN3"/>
    <property type="match status" value="1"/>
</dbReference>
<feature type="active site" description="Schiff-base intermediate with substrate; via topaquinone" evidence="6">
    <location>
        <position position="401"/>
    </location>
</feature>
<keyword evidence="13" id="KW-1185">Reference proteome</keyword>
<proteinExistence type="inferred from homology"/>
<dbReference type="OrthoDB" id="9772590at2"/>
<dbReference type="PROSITE" id="PS01164">
    <property type="entry name" value="COPPER_AMINE_OXID_1"/>
    <property type="match status" value="1"/>
</dbReference>
<evidence type="ECO:0000256" key="4">
    <source>
        <dbReference type="ARBA" id="ARBA00023002"/>
    </source>
</evidence>
<keyword evidence="4 8" id="KW-0560">Oxidoreductase</keyword>
<name>A0A6P2BUM7_9ACTN</name>
<evidence type="ECO:0000256" key="6">
    <source>
        <dbReference type="PIRSR" id="PIRSR600269-50"/>
    </source>
</evidence>
<evidence type="ECO:0000313" key="12">
    <source>
        <dbReference type="EMBL" id="TVZ02802.1"/>
    </source>
</evidence>
<dbReference type="GO" id="GO:0008131">
    <property type="term" value="F:primary methylamine oxidase activity"/>
    <property type="evidence" value="ECO:0007669"/>
    <property type="project" value="InterPro"/>
</dbReference>
<dbReference type="InterPro" id="IPR015798">
    <property type="entry name" value="Cu_amine_oxidase_C"/>
</dbReference>
<dbReference type="GO" id="GO:0048038">
    <property type="term" value="F:quinone binding"/>
    <property type="evidence" value="ECO:0007669"/>
    <property type="project" value="InterPro"/>
</dbReference>